<dbReference type="PANTHER" id="PTHR46162:SF20">
    <property type="entry name" value="UBIQUITIN CARBOXYL-TERMINAL HYDROLASE 7-LIKE ISOFORM X1"/>
    <property type="match status" value="1"/>
</dbReference>
<dbReference type="Proteomes" id="UP000030748">
    <property type="component" value="Unassembled WGS sequence"/>
</dbReference>
<dbReference type="InterPro" id="IPR008974">
    <property type="entry name" value="TRAF-like"/>
</dbReference>
<feature type="domain" description="MATH" evidence="1">
    <location>
        <begin position="187"/>
        <end position="313"/>
    </location>
</feature>
<organism evidence="2 3">
    <name type="scientific">Erythranthe guttata</name>
    <name type="common">Yellow monkey flower</name>
    <name type="synonym">Mimulus guttatus</name>
    <dbReference type="NCBI Taxonomy" id="4155"/>
    <lineage>
        <taxon>Eukaryota</taxon>
        <taxon>Viridiplantae</taxon>
        <taxon>Streptophyta</taxon>
        <taxon>Embryophyta</taxon>
        <taxon>Tracheophyta</taxon>
        <taxon>Spermatophyta</taxon>
        <taxon>Magnoliopsida</taxon>
        <taxon>eudicotyledons</taxon>
        <taxon>Gunneridae</taxon>
        <taxon>Pentapetalae</taxon>
        <taxon>asterids</taxon>
        <taxon>lamiids</taxon>
        <taxon>Lamiales</taxon>
        <taxon>Phrymaceae</taxon>
        <taxon>Erythranthe</taxon>
    </lineage>
</organism>
<dbReference type="OMA" id="AGWEINA"/>
<dbReference type="InterPro" id="IPR002083">
    <property type="entry name" value="MATH/TRAF_dom"/>
</dbReference>
<feature type="domain" description="MATH" evidence="1">
    <location>
        <begin position="34"/>
        <end position="166"/>
    </location>
</feature>
<proteinExistence type="predicted"/>
<dbReference type="Gene3D" id="2.60.210.10">
    <property type="entry name" value="Apoptosis, Tumor Necrosis Factor Receptor Associated Protein 2, Chain A"/>
    <property type="match status" value="2"/>
</dbReference>
<dbReference type="eggNOG" id="KOG1987">
    <property type="taxonomic scope" value="Eukaryota"/>
</dbReference>
<dbReference type="CDD" id="cd00121">
    <property type="entry name" value="MATH"/>
    <property type="match status" value="2"/>
</dbReference>
<dbReference type="KEGG" id="egt:105953877"/>
<keyword evidence="3" id="KW-1185">Reference proteome</keyword>
<accession>A0A022RKQ2</accession>
<dbReference type="Pfam" id="PF22486">
    <property type="entry name" value="MATH_2"/>
    <property type="match status" value="2"/>
</dbReference>
<evidence type="ECO:0000313" key="3">
    <source>
        <dbReference type="Proteomes" id="UP000030748"/>
    </source>
</evidence>
<sequence length="328" mass="37076">MVLITAASAAAARAVAAGRPADDYIALETRDASPAHFLFKIESCSLLQNCGIDKYETNDFVAGEHNWKLIICPNGEDKEKESDYISIYLAMGDTSSMPANWEVNAVFSIFLYNQIHDNYLYSLGITRRFLGVKPQWGFSKFISKKFLTDPSNGYLVDDNCVFGAEVSVVKKEAFAIECLSLKNFEIPYKRDWMIPNFSKLGEFWKSEEFSAGGHKWIVRLYPKGTGDASGRHVSVYLYYYGSNTDTPSERVQARRTICIKNQLHDKHHKYTNTAWYSTSSNNWGWSTFMEIATINDPKKGFIVNDSCLLEVEISVKAVVQVSPLPIQK</sequence>
<dbReference type="SMART" id="SM00061">
    <property type="entry name" value="MATH"/>
    <property type="match status" value="2"/>
</dbReference>
<dbReference type="OrthoDB" id="1510855at2759"/>
<dbReference type="PANTHER" id="PTHR46162">
    <property type="entry name" value="TRAF-LIKE FAMILY PROTEIN"/>
    <property type="match status" value="1"/>
</dbReference>
<dbReference type="EMBL" id="KI630370">
    <property type="protein sequence ID" value="EYU40997.1"/>
    <property type="molecule type" value="Genomic_DNA"/>
</dbReference>
<protein>
    <recommendedName>
        <fullName evidence="1">MATH domain-containing protein</fullName>
    </recommendedName>
</protein>
<evidence type="ECO:0000259" key="1">
    <source>
        <dbReference type="PROSITE" id="PS50144"/>
    </source>
</evidence>
<reference evidence="2 3" key="1">
    <citation type="journal article" date="2013" name="Proc. Natl. Acad. Sci. U.S.A.">
        <title>Fine-scale variation in meiotic recombination in Mimulus inferred from population shotgun sequencing.</title>
        <authorList>
            <person name="Hellsten U."/>
            <person name="Wright K.M."/>
            <person name="Jenkins J."/>
            <person name="Shu S."/>
            <person name="Yuan Y."/>
            <person name="Wessler S.R."/>
            <person name="Schmutz J."/>
            <person name="Willis J.H."/>
            <person name="Rokhsar D.S."/>
        </authorList>
    </citation>
    <scope>NUCLEOTIDE SEQUENCE [LARGE SCALE GENOMIC DNA]</scope>
    <source>
        <strain evidence="3">cv. DUN x IM62</strain>
    </source>
</reference>
<dbReference type="PhylomeDB" id="A0A022RKQ2"/>
<dbReference type="AlphaFoldDB" id="A0A022RKQ2"/>
<name>A0A022RKQ2_ERYGU</name>
<dbReference type="SUPFAM" id="SSF49599">
    <property type="entry name" value="TRAF domain-like"/>
    <property type="match status" value="2"/>
</dbReference>
<evidence type="ECO:0000313" key="2">
    <source>
        <dbReference type="EMBL" id="EYU40997.1"/>
    </source>
</evidence>
<dbReference type="PROSITE" id="PS50144">
    <property type="entry name" value="MATH"/>
    <property type="match status" value="2"/>
</dbReference>
<gene>
    <name evidence="2" type="ORF">MIMGU_mgv1a009889mg</name>
</gene>